<dbReference type="PANTHER" id="PTHR38471:SF2">
    <property type="entry name" value="FOUR HELIX BUNDLE PROTEIN"/>
    <property type="match status" value="1"/>
</dbReference>
<accession>A0A2H0WP90</accession>
<dbReference type="EMBL" id="PEZI01000051">
    <property type="protein sequence ID" value="PIS14472.1"/>
    <property type="molecule type" value="Genomic_DNA"/>
</dbReference>
<gene>
    <name evidence="1" type="ORF">COT64_02475</name>
</gene>
<dbReference type="AlphaFoldDB" id="A0A2H0WP90"/>
<dbReference type="InterPro" id="IPR036583">
    <property type="entry name" value="23S_rRNA_IVS_sf"/>
</dbReference>
<dbReference type="Gene3D" id="1.20.1440.60">
    <property type="entry name" value="23S rRNA-intervening sequence"/>
    <property type="match status" value="1"/>
</dbReference>
<proteinExistence type="predicted"/>
<dbReference type="Proteomes" id="UP000230775">
    <property type="component" value="Unassembled WGS sequence"/>
</dbReference>
<evidence type="ECO:0000313" key="1">
    <source>
        <dbReference type="EMBL" id="PIS14472.1"/>
    </source>
</evidence>
<sequence length="121" mass="13902">MENKKDELKDRSFKFSVNVIKFLLRLSKERIFWAIVDQLIRASTSIGANIIEAKAASSKKDFINFFQIALKSANETLYWLYLLKETASLDTNEIDKLINENKELSRILGASLLTMKGKRSL</sequence>
<dbReference type="PANTHER" id="PTHR38471">
    <property type="entry name" value="FOUR HELIX BUNDLE PROTEIN"/>
    <property type="match status" value="1"/>
</dbReference>
<dbReference type="SUPFAM" id="SSF158446">
    <property type="entry name" value="IVS-encoded protein-like"/>
    <property type="match status" value="1"/>
</dbReference>
<evidence type="ECO:0000313" key="2">
    <source>
        <dbReference type="Proteomes" id="UP000230775"/>
    </source>
</evidence>
<comment type="caution">
    <text evidence="1">The sequence shown here is derived from an EMBL/GenBank/DDBJ whole genome shotgun (WGS) entry which is preliminary data.</text>
</comment>
<reference evidence="2" key="1">
    <citation type="submission" date="2017-09" db="EMBL/GenBank/DDBJ databases">
        <title>Depth-based differentiation of microbial function through sediment-hosted aquifers and enrichment of novel symbionts in the deep terrestrial subsurface.</title>
        <authorList>
            <person name="Probst A.J."/>
            <person name="Ladd B."/>
            <person name="Jarett J.K."/>
            <person name="Geller-Mcgrath D.E."/>
            <person name="Sieber C.M.K."/>
            <person name="Emerson J.B."/>
            <person name="Anantharaman K."/>
            <person name="Thomas B.C."/>
            <person name="Malmstrom R."/>
            <person name="Stieglmeier M."/>
            <person name="Klingl A."/>
            <person name="Woyke T."/>
            <person name="Ryan C.M."/>
            <person name="Banfield J.F."/>
        </authorList>
    </citation>
    <scope>NUCLEOTIDE SEQUENCE [LARGE SCALE GENOMIC DNA]</scope>
</reference>
<dbReference type="PIRSF" id="PIRSF035652">
    <property type="entry name" value="CHP02436"/>
    <property type="match status" value="1"/>
</dbReference>
<dbReference type="Pfam" id="PF05635">
    <property type="entry name" value="23S_rRNA_IVP"/>
    <property type="match status" value="1"/>
</dbReference>
<protein>
    <submittedName>
        <fullName evidence="1">Four helix bundle protein</fullName>
    </submittedName>
</protein>
<dbReference type="NCBIfam" id="TIGR02436">
    <property type="entry name" value="four helix bundle protein"/>
    <property type="match status" value="1"/>
</dbReference>
<organism evidence="1 2">
    <name type="scientific">Candidatus Shapirobacteria bacterium CG09_land_8_20_14_0_10_39_12</name>
    <dbReference type="NCBI Taxonomy" id="1974885"/>
    <lineage>
        <taxon>Bacteria</taxon>
        <taxon>Candidatus Shapironibacteriota</taxon>
    </lineage>
</organism>
<name>A0A2H0WP90_9BACT</name>
<dbReference type="InterPro" id="IPR012657">
    <property type="entry name" value="23S_rRNA-intervening_sequence"/>
</dbReference>